<keyword evidence="1" id="KW-0646">Protease inhibitor</keyword>
<protein>
    <submittedName>
        <fullName evidence="4">Putative serpin-like protein</fullName>
    </submittedName>
</protein>
<feature type="domain" description="Serpin" evidence="3">
    <location>
        <begin position="10"/>
        <end position="125"/>
    </location>
</feature>
<dbReference type="EMBL" id="GGMS01001467">
    <property type="protein sequence ID" value="MBY70670.1"/>
    <property type="molecule type" value="Transcribed_RNA"/>
</dbReference>
<evidence type="ECO:0000256" key="2">
    <source>
        <dbReference type="ARBA" id="ARBA00022900"/>
    </source>
</evidence>
<dbReference type="SUPFAM" id="SSF56574">
    <property type="entry name" value="Serpins"/>
    <property type="match status" value="1"/>
</dbReference>
<dbReference type="Pfam" id="PF00079">
    <property type="entry name" value="Serpin"/>
    <property type="match status" value="1"/>
</dbReference>
<evidence type="ECO:0000256" key="1">
    <source>
        <dbReference type="ARBA" id="ARBA00022690"/>
    </source>
</evidence>
<dbReference type="InterPro" id="IPR023796">
    <property type="entry name" value="Serpin_dom"/>
</dbReference>
<evidence type="ECO:0000313" key="4">
    <source>
        <dbReference type="EMBL" id="MBY70670.1"/>
    </source>
</evidence>
<gene>
    <name evidence="4" type="ORF">g.18107</name>
</gene>
<reference evidence="4" key="1">
    <citation type="submission" date="2018-04" db="EMBL/GenBank/DDBJ databases">
        <title>Transcriptome assembly of Sipha flava.</title>
        <authorList>
            <person name="Scully E.D."/>
            <person name="Geib S.M."/>
            <person name="Palmer N.A."/>
            <person name="Koch K."/>
            <person name="Bradshaw J."/>
            <person name="Heng-Moss T."/>
            <person name="Sarath G."/>
        </authorList>
    </citation>
    <scope>NUCLEOTIDE SEQUENCE</scope>
</reference>
<dbReference type="GO" id="GO:0004867">
    <property type="term" value="F:serine-type endopeptidase inhibitor activity"/>
    <property type="evidence" value="ECO:0007669"/>
    <property type="project" value="UniProtKB-KW"/>
</dbReference>
<keyword evidence="2" id="KW-0722">Serine protease inhibitor</keyword>
<evidence type="ECO:0000259" key="3">
    <source>
        <dbReference type="Pfam" id="PF00079"/>
    </source>
</evidence>
<dbReference type="AlphaFoldDB" id="A0A2S2PZ79"/>
<accession>A0A2S2PZ79</accession>
<organism evidence="4">
    <name type="scientific">Sipha flava</name>
    <name type="common">yellow sugarcane aphid</name>
    <dbReference type="NCBI Taxonomy" id="143950"/>
    <lineage>
        <taxon>Eukaryota</taxon>
        <taxon>Metazoa</taxon>
        <taxon>Ecdysozoa</taxon>
        <taxon>Arthropoda</taxon>
        <taxon>Hexapoda</taxon>
        <taxon>Insecta</taxon>
        <taxon>Pterygota</taxon>
        <taxon>Neoptera</taxon>
        <taxon>Paraneoptera</taxon>
        <taxon>Hemiptera</taxon>
        <taxon>Sternorrhyncha</taxon>
        <taxon>Aphidomorpha</taxon>
        <taxon>Aphidoidea</taxon>
        <taxon>Aphididae</taxon>
        <taxon>Sipha</taxon>
    </lineage>
</organism>
<sequence length="125" mass="14414">MKKEPRLQQLQEVSTKNDENLFASTLSVNLLLMLLAIRSNGKTSDQLKTVLKLPKNRTLEYNEYNPVIKIVEELRILTIAIGIFANQTFDLSVDYVYLARKYLKSEVWNLHFIGNPVAAEMEINE</sequence>
<dbReference type="Gene3D" id="3.30.497.10">
    <property type="entry name" value="Antithrombin, subunit I, domain 2"/>
    <property type="match status" value="1"/>
</dbReference>
<name>A0A2S2PZ79_9HEMI</name>
<dbReference type="InterPro" id="IPR036186">
    <property type="entry name" value="Serpin_sf"/>
</dbReference>
<proteinExistence type="predicted"/>
<dbReference type="InterPro" id="IPR042178">
    <property type="entry name" value="Serpin_sf_1"/>
</dbReference>